<accession>A0ABU5ZND8</accession>
<feature type="domain" description="ChlI/MoxR AAA lid" evidence="1">
    <location>
        <begin position="2"/>
        <end position="51"/>
    </location>
</feature>
<evidence type="ECO:0000313" key="2">
    <source>
        <dbReference type="EMBL" id="MEB3104036.1"/>
    </source>
</evidence>
<dbReference type="InterPro" id="IPR041628">
    <property type="entry name" value="ChlI/MoxR_AAA_lid"/>
</dbReference>
<dbReference type="Gene3D" id="1.10.8.80">
    <property type="entry name" value="Magnesium chelatase subunit I, C-Terminal domain"/>
    <property type="match status" value="1"/>
</dbReference>
<evidence type="ECO:0000313" key="3">
    <source>
        <dbReference type="Proteomes" id="UP001310386"/>
    </source>
</evidence>
<organism evidence="2 3">
    <name type="scientific">Ferviditalea candida</name>
    <dbReference type="NCBI Taxonomy" id="3108399"/>
    <lineage>
        <taxon>Bacteria</taxon>
        <taxon>Bacillati</taxon>
        <taxon>Bacillota</taxon>
        <taxon>Bacilli</taxon>
        <taxon>Bacillales</taxon>
        <taxon>Paenibacillaceae</taxon>
        <taxon>Ferviditalea</taxon>
    </lineage>
</organism>
<dbReference type="RefSeq" id="WP_371756163.1">
    <property type="nucleotide sequence ID" value="NZ_JAYJLD010000070.1"/>
</dbReference>
<name>A0ABU5ZND8_9BACL</name>
<keyword evidence="3" id="KW-1185">Reference proteome</keyword>
<protein>
    <recommendedName>
        <fullName evidence="1">ChlI/MoxR AAA lid domain-containing protein</fullName>
    </recommendedName>
</protein>
<gene>
    <name evidence="2" type="ORF">VF724_20705</name>
</gene>
<comment type="caution">
    <text evidence="2">The sequence shown here is derived from an EMBL/GenBank/DDBJ whole genome shotgun (WGS) entry which is preliminary data.</text>
</comment>
<dbReference type="Pfam" id="PF17863">
    <property type="entry name" value="AAA_lid_2"/>
    <property type="match status" value="1"/>
</dbReference>
<evidence type="ECO:0000259" key="1">
    <source>
        <dbReference type="Pfam" id="PF17863"/>
    </source>
</evidence>
<reference evidence="2" key="1">
    <citation type="submission" date="2023-12" db="EMBL/GenBank/DDBJ databases">
        <title>Fervidustalea candida gen. nov., sp. nov., a novel member of the family Paenibacillaceae isolated from a geothermal area.</title>
        <authorList>
            <person name="Li W.-J."/>
            <person name="Jiao J.-Y."/>
            <person name="Chen Y."/>
        </authorList>
    </citation>
    <scope>NUCLEOTIDE SEQUENCE</scope>
    <source>
        <strain evidence="2">SYSU GA230002</strain>
    </source>
</reference>
<dbReference type="Proteomes" id="UP001310386">
    <property type="component" value="Unassembled WGS sequence"/>
</dbReference>
<dbReference type="EMBL" id="JAYJLD010000070">
    <property type="protein sequence ID" value="MEB3104036.1"/>
    <property type="molecule type" value="Genomic_DNA"/>
</dbReference>
<sequence>MASKAWALLEGRTFVTPDDVKIVARSALRHRVILMPQIELEGGTNDQFISETLASVPVPR</sequence>
<proteinExistence type="predicted"/>